<keyword evidence="1" id="KW-0732">Signal</keyword>
<dbReference type="GO" id="GO:0005737">
    <property type="term" value="C:cytoplasm"/>
    <property type="evidence" value="ECO:0007669"/>
    <property type="project" value="TreeGrafter"/>
</dbReference>
<evidence type="ECO:0000256" key="3">
    <source>
        <dbReference type="ARBA" id="ARBA00022837"/>
    </source>
</evidence>
<evidence type="ECO:0000256" key="4">
    <source>
        <dbReference type="PROSITE-ProRule" id="PRU00206"/>
    </source>
</evidence>
<accession>A0A024TS29</accession>
<feature type="disulfide bond" evidence="4">
    <location>
        <begin position="824"/>
        <end position="837"/>
    </location>
</feature>
<dbReference type="GO" id="GO:0010855">
    <property type="term" value="F:adenylate cyclase inhibitor activity"/>
    <property type="evidence" value="ECO:0007669"/>
    <property type="project" value="TreeGrafter"/>
</dbReference>
<feature type="disulfide bond" evidence="4">
    <location>
        <begin position="872"/>
        <end position="885"/>
    </location>
</feature>
<dbReference type="RefSeq" id="XP_008874959.1">
    <property type="nucleotide sequence ID" value="XM_008876737.1"/>
</dbReference>
<feature type="repeat" description="TNFR-Cys" evidence="4">
    <location>
        <begin position="850"/>
        <end position="893"/>
    </location>
</feature>
<dbReference type="GO" id="GO:0001965">
    <property type="term" value="F:G-protein alpha-subunit binding"/>
    <property type="evidence" value="ECO:0007669"/>
    <property type="project" value="TreeGrafter"/>
</dbReference>
<dbReference type="GO" id="GO:0004930">
    <property type="term" value="F:G protein-coupled receptor activity"/>
    <property type="evidence" value="ECO:0007669"/>
    <property type="project" value="InterPro"/>
</dbReference>
<gene>
    <name evidence="7" type="ORF">H310_10368</name>
</gene>
<dbReference type="SUPFAM" id="SSF141072">
    <property type="entry name" value="CalX-like"/>
    <property type="match status" value="4"/>
</dbReference>
<proteinExistence type="predicted"/>
<keyword evidence="4" id="KW-1015">Disulfide bond</keyword>
<dbReference type="InterPro" id="IPR003644">
    <property type="entry name" value="Calx_beta"/>
</dbReference>
<dbReference type="InterPro" id="IPR038081">
    <property type="entry name" value="CalX-like_sf"/>
</dbReference>
<dbReference type="VEuPathDB" id="FungiDB:H310_10368"/>
<feature type="compositionally biased region" description="Polar residues" evidence="5">
    <location>
        <begin position="991"/>
        <end position="1003"/>
    </location>
</feature>
<evidence type="ECO:0000256" key="1">
    <source>
        <dbReference type="ARBA" id="ARBA00022729"/>
    </source>
</evidence>
<feature type="region of interest" description="Disordered" evidence="5">
    <location>
        <begin position="981"/>
        <end position="1003"/>
    </location>
</feature>
<dbReference type="InterPro" id="IPR001368">
    <property type="entry name" value="TNFR/NGFR_Cys_rich_reg"/>
</dbReference>
<feature type="domain" description="TNFR-Cys" evidence="6">
    <location>
        <begin position="802"/>
        <end position="845"/>
    </location>
</feature>
<feature type="disulfide bond" evidence="4">
    <location>
        <begin position="827"/>
        <end position="845"/>
    </location>
</feature>
<evidence type="ECO:0000313" key="7">
    <source>
        <dbReference type="EMBL" id="ETV96167.1"/>
    </source>
</evidence>
<dbReference type="Gene3D" id="2.60.40.2030">
    <property type="match status" value="3"/>
</dbReference>
<organism evidence="7">
    <name type="scientific">Aphanomyces invadans</name>
    <dbReference type="NCBI Taxonomy" id="157072"/>
    <lineage>
        <taxon>Eukaryota</taxon>
        <taxon>Sar</taxon>
        <taxon>Stramenopiles</taxon>
        <taxon>Oomycota</taxon>
        <taxon>Saprolegniomycetes</taxon>
        <taxon>Saprolegniales</taxon>
        <taxon>Verrucalvaceae</taxon>
        <taxon>Aphanomyces</taxon>
    </lineage>
</organism>
<reference evidence="7" key="1">
    <citation type="submission" date="2013-12" db="EMBL/GenBank/DDBJ databases">
        <title>The Genome Sequence of Aphanomyces invadans NJM9701.</title>
        <authorList>
            <consortium name="The Broad Institute Genomics Platform"/>
            <person name="Russ C."/>
            <person name="Tyler B."/>
            <person name="van West P."/>
            <person name="Dieguez-Uribeondo J."/>
            <person name="Young S.K."/>
            <person name="Zeng Q."/>
            <person name="Gargeya S."/>
            <person name="Fitzgerald M."/>
            <person name="Abouelleil A."/>
            <person name="Alvarado L."/>
            <person name="Chapman S.B."/>
            <person name="Gainer-Dewar J."/>
            <person name="Goldberg J."/>
            <person name="Griggs A."/>
            <person name="Gujja S."/>
            <person name="Hansen M."/>
            <person name="Howarth C."/>
            <person name="Imamovic A."/>
            <person name="Ireland A."/>
            <person name="Larimer J."/>
            <person name="McCowan C."/>
            <person name="Murphy C."/>
            <person name="Pearson M."/>
            <person name="Poon T.W."/>
            <person name="Priest M."/>
            <person name="Roberts A."/>
            <person name="Saif S."/>
            <person name="Shea T."/>
            <person name="Sykes S."/>
            <person name="Wortman J."/>
            <person name="Nusbaum C."/>
            <person name="Birren B."/>
        </authorList>
    </citation>
    <scope>NUCLEOTIDE SEQUENCE [LARGE SCALE GENOMIC DNA]</scope>
    <source>
        <strain evidence="7">NJM9701</strain>
    </source>
</reference>
<dbReference type="Pfam" id="PF03160">
    <property type="entry name" value="Calx-beta"/>
    <property type="match status" value="3"/>
</dbReference>
<dbReference type="GO" id="GO:0016020">
    <property type="term" value="C:membrane"/>
    <property type="evidence" value="ECO:0007669"/>
    <property type="project" value="InterPro"/>
</dbReference>
<dbReference type="InterPro" id="IPR026919">
    <property type="entry name" value="ADGRV1"/>
</dbReference>
<keyword evidence="2" id="KW-0677">Repeat</keyword>
<evidence type="ECO:0000256" key="5">
    <source>
        <dbReference type="SAM" id="MobiDB-lite"/>
    </source>
</evidence>
<dbReference type="SMART" id="SM00208">
    <property type="entry name" value="TNFR"/>
    <property type="match status" value="2"/>
</dbReference>
<name>A0A024TS29_9STRA</name>
<dbReference type="CDD" id="cd00185">
    <property type="entry name" value="TNFRSF"/>
    <property type="match status" value="1"/>
</dbReference>
<dbReference type="Pfam" id="PF00020">
    <property type="entry name" value="TNFR_c6"/>
    <property type="match status" value="2"/>
</dbReference>
<sequence length="1003" mass="109212">MMRRDCGIVLKLRVKRRMHSMWRVWCAVASAVVAQTTPGHFLFMPTQYSQTSLWGSVSVLVHRGLGADGPASVLASSRDGSALQSVHYVPIVNHTLRWADGDAYPVEVFVQFVPQSTNLEKDVSFFLDLHDASSSVFAPHATAAITIQAINVFPGEVAFASNTMSTKIPATWDPQTPFPLSIPVHRLKGAFGHVQVPYDAVVGTGTALTGRDYNFVQVLPFSRFLTWSENDKDPKNIELLWLNQDVYRQNLTFTLQLSAPTGQALLGGINAITVTVEGNDLGVPAGVLQLKAPCFPTCPAEAYTVEAASAVRIYVERQKGSMGAVSVTYSCKSLIPGQPQTGTLAWVDGDSVEKSFVLVTSGTSPTNTAHQVTLSSPTNGAKLNANAASTAVIVTPRDQFAGGVVDFVSFTNEEQLLQLTTVQSDMQLMPELDYWDSRIGLPKPVQVTAPGSLSLLVQRSRGSAGVATVCVQTIDGTAKGGVDFVAQTTVLQWPSGDTRPIEVKMTILAPPYTELDSSRTFSVILTSPSNVRIGAFYELPLVIRGAMQTPRLVTSVLDMTAKTLALTFSHPISSAKGALVSILNPDTKAKITLTSNSVVVQLSPAVVQLQLGAQDFVRLQQAPNIATSIATSALSFDPGFADYDNLQCKSTDVRGCFQPLMLPQAPILVTTFIADSVRPTLVRFTFDQQYVQLQFSKVMDRSSFQWMQLCSSLTATACVLLSPPSRLIPRGEVTTTTLPFPVDETLWIIGLSPQDMEQLSARGIGPTRATTFIFLPAGLRDVQGNVYQGATVVQAATSDCSACPAGTYRSRVCTDMADRVCMACSVCGSDHYAATPCSATSNTKCHRCHQCHYNQYASTPCTPLQNRKCTACTRCTDDQYEYSACTTEADRVCLTCDSCVLTSLQEQQCKKSAAFERRKRSPYGRECVSDGRSEIATGQGQLVWCWEMLMHRQWSRKCQPQRLFLPQRPALLRTVQLRHPSLKPRNPHPLFSNTISIRRSSKS</sequence>
<dbReference type="PANTHER" id="PTHR46682">
    <property type="entry name" value="ADHESION G-PROTEIN COUPLED RECEPTOR V1"/>
    <property type="match status" value="1"/>
</dbReference>
<feature type="repeat" description="TNFR-Cys" evidence="4">
    <location>
        <begin position="802"/>
        <end position="845"/>
    </location>
</feature>
<evidence type="ECO:0000256" key="2">
    <source>
        <dbReference type="ARBA" id="ARBA00022737"/>
    </source>
</evidence>
<dbReference type="AlphaFoldDB" id="A0A024TS29"/>
<feature type="domain" description="TNFR-Cys" evidence="6">
    <location>
        <begin position="850"/>
        <end position="893"/>
    </location>
</feature>
<feature type="disulfide bond" evidence="4">
    <location>
        <begin position="875"/>
        <end position="893"/>
    </location>
</feature>
<dbReference type="OrthoDB" id="194033at2759"/>
<dbReference type="PANTHER" id="PTHR46682:SF1">
    <property type="entry name" value="ADHESION G-PROTEIN COUPLED RECEPTOR V1"/>
    <property type="match status" value="1"/>
</dbReference>
<comment type="caution">
    <text evidence="4">Lacks conserved residue(s) required for the propagation of feature annotation.</text>
</comment>
<dbReference type="EMBL" id="KI913977">
    <property type="protein sequence ID" value="ETV96167.1"/>
    <property type="molecule type" value="Genomic_DNA"/>
</dbReference>
<dbReference type="Gene3D" id="2.10.50.10">
    <property type="entry name" value="Tumor Necrosis Factor Receptor, subunit A, domain 2"/>
    <property type="match status" value="1"/>
</dbReference>
<evidence type="ECO:0000259" key="6">
    <source>
        <dbReference type="PROSITE" id="PS50050"/>
    </source>
</evidence>
<dbReference type="GO" id="GO:0071277">
    <property type="term" value="P:cellular response to calcium ion"/>
    <property type="evidence" value="ECO:0007669"/>
    <property type="project" value="TreeGrafter"/>
</dbReference>
<dbReference type="PROSITE" id="PS50050">
    <property type="entry name" value="TNFR_NGFR_2"/>
    <property type="match status" value="2"/>
</dbReference>
<keyword evidence="3" id="KW-0106">Calcium</keyword>
<protein>
    <recommendedName>
        <fullName evidence="6">TNFR-Cys domain-containing protein</fullName>
    </recommendedName>
</protein>
<dbReference type="GeneID" id="20087418"/>